<gene>
    <name evidence="1" type="ORF">ACFSKO_15530</name>
</gene>
<dbReference type="RefSeq" id="WP_380253274.1">
    <property type="nucleotide sequence ID" value="NZ_JBHUII010000010.1"/>
</dbReference>
<evidence type="ECO:0000313" key="2">
    <source>
        <dbReference type="Proteomes" id="UP001597294"/>
    </source>
</evidence>
<dbReference type="Gene3D" id="3.40.350.10">
    <property type="entry name" value="Creatinase/prolidase N-terminal domain"/>
    <property type="match status" value="1"/>
</dbReference>
<evidence type="ECO:0000313" key="1">
    <source>
        <dbReference type="EMBL" id="MFD2207038.1"/>
    </source>
</evidence>
<sequence>MDINPSSNTGQLFGRHHRKITPFVIPEHPGPDASHAELEAWARSKAANFNQHVIGYGALAEGEWKSAKIPEPDLGTMRRYRLERIRKQLRARDLAGIYLYDPLNVRYATDASNMQL</sequence>
<dbReference type="EMBL" id="JBHUII010000010">
    <property type="protein sequence ID" value="MFD2207038.1"/>
    <property type="molecule type" value="Genomic_DNA"/>
</dbReference>
<dbReference type="Proteomes" id="UP001597294">
    <property type="component" value="Unassembled WGS sequence"/>
</dbReference>
<reference evidence="2" key="1">
    <citation type="journal article" date="2019" name="Int. J. Syst. Evol. Microbiol.">
        <title>The Global Catalogue of Microorganisms (GCM) 10K type strain sequencing project: providing services to taxonomists for standard genome sequencing and annotation.</title>
        <authorList>
            <consortium name="The Broad Institute Genomics Platform"/>
            <consortium name="The Broad Institute Genome Sequencing Center for Infectious Disease"/>
            <person name="Wu L."/>
            <person name="Ma J."/>
        </authorList>
    </citation>
    <scope>NUCLEOTIDE SEQUENCE [LARGE SCALE GENOMIC DNA]</scope>
    <source>
        <strain evidence="2">CGMCC 4.7192</strain>
    </source>
</reference>
<protein>
    <submittedName>
        <fullName evidence="1">Uncharacterized protein</fullName>
    </submittedName>
</protein>
<name>A0ABW5BLJ4_9PROT</name>
<accession>A0ABW5BLJ4</accession>
<proteinExistence type="predicted"/>
<dbReference type="InterPro" id="IPR029149">
    <property type="entry name" value="Creatin/AminoP/Spt16_N"/>
</dbReference>
<organism evidence="1 2">
    <name type="scientific">Kiloniella antarctica</name>
    <dbReference type="NCBI Taxonomy" id="1550907"/>
    <lineage>
        <taxon>Bacteria</taxon>
        <taxon>Pseudomonadati</taxon>
        <taxon>Pseudomonadota</taxon>
        <taxon>Alphaproteobacteria</taxon>
        <taxon>Rhodospirillales</taxon>
        <taxon>Kiloniellaceae</taxon>
        <taxon>Kiloniella</taxon>
    </lineage>
</organism>
<comment type="caution">
    <text evidence="1">The sequence shown here is derived from an EMBL/GenBank/DDBJ whole genome shotgun (WGS) entry which is preliminary data.</text>
</comment>
<keyword evidence="2" id="KW-1185">Reference proteome</keyword>